<sequence length="96" mass="11107">MLQFGVEGLDERQIIMLVVNQLKADIVPEVAGMIKATSQPDKLLNKSQLCKEVLNCSTDTYDNYYAYQPGFPKMKRKNTFSRKAVERWIEHNQIKV</sequence>
<evidence type="ECO:0000313" key="2">
    <source>
        <dbReference type="Proteomes" id="UP000289996"/>
    </source>
</evidence>
<name>A0A660DXL7_9LACO</name>
<dbReference type="EMBL" id="UYIG01000068">
    <property type="protein sequence ID" value="VDG27901.1"/>
    <property type="molecule type" value="Genomic_DNA"/>
</dbReference>
<dbReference type="Proteomes" id="UP000289996">
    <property type="component" value="Unassembled WGS sequence"/>
</dbReference>
<proteinExistence type="predicted"/>
<organism evidence="1 2">
    <name type="scientific">Lactiplantibacillus mudanjiangensis</name>
    <dbReference type="NCBI Taxonomy" id="1296538"/>
    <lineage>
        <taxon>Bacteria</taxon>
        <taxon>Bacillati</taxon>
        <taxon>Bacillota</taxon>
        <taxon>Bacilli</taxon>
        <taxon>Lactobacillales</taxon>
        <taxon>Lactobacillaceae</taxon>
        <taxon>Lactiplantibacillus</taxon>
    </lineage>
</organism>
<dbReference type="AlphaFoldDB" id="A0A660DXL7"/>
<reference evidence="1 2" key="1">
    <citation type="submission" date="2018-11" db="EMBL/GenBank/DDBJ databases">
        <authorList>
            <person name="Wuyts S."/>
        </authorList>
    </citation>
    <scope>NUCLEOTIDE SEQUENCE [LARGE SCALE GENOMIC DNA]</scope>
    <source>
        <strain evidence="1">Lactobacillus mudanjiangensis AMBF249</strain>
    </source>
</reference>
<protein>
    <submittedName>
        <fullName evidence="1">Uncharacterized protein</fullName>
    </submittedName>
</protein>
<accession>A0A660DXL7</accession>
<dbReference type="OrthoDB" id="2299342at2"/>
<evidence type="ECO:0000313" key="1">
    <source>
        <dbReference type="EMBL" id="VDG27901.1"/>
    </source>
</evidence>
<gene>
    <name evidence="1" type="ORF">MUDAN_MDHGFNIF_02718</name>
</gene>
<dbReference type="RefSeq" id="WP_130851605.1">
    <property type="nucleotide sequence ID" value="NZ_UYIG01000068.1"/>
</dbReference>
<keyword evidence="2" id="KW-1185">Reference proteome</keyword>